<evidence type="ECO:0000313" key="3">
    <source>
        <dbReference type="Proteomes" id="UP000214366"/>
    </source>
</evidence>
<reference evidence="1 3" key="3">
    <citation type="journal article" date="1998" name="J. Gen. Virol.">
        <title>The single-nucleocapsid nucleopolyhedrovirus of Buzura suppressaria encodes a P10 protein.</title>
        <authorList>
            <person name="van Oers M.M."/>
            <person name="Hu Z."/>
            <person name="Arif B.M."/>
            <person name="van Strien E.A."/>
            <person name="van Lent J.W."/>
            <person name="Vlak J.M."/>
        </authorList>
    </citation>
    <scope>NUCLEOTIDE SEQUENCE [LARGE SCALE GENOMIC DNA]</scope>
    <source>
        <strain evidence="1">Hubei</strain>
    </source>
</reference>
<evidence type="ECO:0000313" key="2">
    <source>
        <dbReference type="EMBL" id="AKN91073.1"/>
    </source>
</evidence>
<proteinExistence type="predicted"/>
<organism evidence="1 3">
    <name type="scientific">Buzura suppressaria nuclear polyhedrosis virus</name>
    <name type="common">BsNPV</name>
    <dbReference type="NCBI Taxonomy" id="74320"/>
    <lineage>
        <taxon>Viruses</taxon>
        <taxon>Viruses incertae sedis</taxon>
        <taxon>Naldaviricetes</taxon>
        <taxon>Lefavirales</taxon>
        <taxon>Baculoviridae</taxon>
        <taxon>Alphabaculovirus</taxon>
        <taxon>Alphabaculovirus busuppressariae</taxon>
    </lineage>
</organism>
<accession>W5VLC4</accession>
<dbReference type="EMBL" id="KF611977">
    <property type="protein sequence ID" value="AHH82689.1"/>
    <property type="molecule type" value="Genomic_DNA"/>
</dbReference>
<organismHost>
    <name type="scientific">Lepidoptera</name>
    <name type="common">moths &amp; butterflies</name>
    <dbReference type="NCBI Taxonomy" id="7088"/>
</organismHost>
<reference evidence="1 3" key="6">
    <citation type="journal article" date="2014" name="PLoS ONE">
        <title>Genome Sequence and Analysis of Buzura suppressaria Nucleopolyhedrovirus: A Group II Alphabaculovirus.</title>
        <authorList>
            <person name="Zhu Z."/>
            <person name="Yin F."/>
            <person name="Liu X."/>
            <person name="Hou D."/>
            <person name="Wang J."/>
            <person name="Zhang L."/>
            <person name="Arif B."/>
            <person name="Wang H."/>
            <person name="Deng F."/>
            <person name="Hu Z."/>
        </authorList>
    </citation>
    <scope>NUCLEOTIDE SEQUENCE [LARGE SCALE GENOMIC DNA]</scope>
    <source>
        <strain evidence="1">Hubei</strain>
    </source>
</reference>
<dbReference type="GeneID" id="18267020"/>
<reference evidence="1 3" key="5">
    <citation type="journal article" date="1998" name="Virus Res.">
        <title>Genetic organization of the HindIII-I region of the single-nucleocapsid nucleopolyhedrovirus of Buzura suppressaria.</title>
        <authorList>
            <person name="Hu Z.H."/>
            <person name="Arif B.M."/>
            <person name="Sun J.S."/>
            <person name="Chen X.W."/>
            <person name="Zuidema D."/>
            <person name="Goldbach R.W."/>
            <person name="Vlak J.M."/>
        </authorList>
    </citation>
    <scope>NUCLEOTIDE SEQUENCE [LARGE SCALE GENOMIC DNA]</scope>
    <source>
        <strain evidence="1">Hubei</strain>
    </source>
</reference>
<reference evidence="2" key="7">
    <citation type="submission" date="2014-10" db="EMBL/GenBank/DDBJ databases">
        <authorList>
            <person name="Seo M.-J."/>
            <person name="Seok Y.J."/>
            <person name="Cha I.-T."/>
        </authorList>
    </citation>
    <scope>NUCLEOTIDE SEQUENCE</scope>
    <source>
        <strain evidence="2">Guangxi</strain>
    </source>
</reference>
<evidence type="ECO:0000313" key="1">
    <source>
        <dbReference type="EMBL" id="AHH82689.1"/>
    </source>
</evidence>
<sequence>MARRNRLWKKITMNFGPNSLKTQYVQAIFNVLEHMSTETLKNVLDLYPADMLTAEEMSRVFDLFNYKVPERLLNAFVDGVNWKRVCCVQPIVFNVSQVDDEFMMKLSKMCENIQRPLYSESFLLYHANRLDYKQLSKHTFVSELVLNGAHPDQWDWRFLNLNKHLSTEFVLRHAKRFNWTVFTATLFNSERNWNTIDSLIHLINWDVATKCCSQNNLHTIRYFDQLNIKLYYATVSYCSTHDDNEDQLLNMIVSGVNAGKFAGPNNETINGWQTISAWEKTPWWFLLKHAAKIDWSLVCYKNIMCLDKIESYIDWNKLMSDLIQVRWNDERFLLRHIDNGHISWEQVSTCLNLNEYIMSKYVDHLVWDKLPRDRRFTSLFLQRHRYLSKAYNLKKYLTPAPDTFYDTSRVDDFKWVCNFAKNKFPRCNIEQALKNINCTETLLIFIESFIYKNERGDICFAFPRVDSSQFTESERKRVNQHFIYMSIKSRRSEKAYVKLVKKLPTLKYVKMFFTDYAWLDLSTFVIELEELL</sequence>
<dbReference type="RefSeq" id="YP_009001877.1">
    <property type="nucleotide sequence ID" value="NC_023442.1"/>
</dbReference>
<name>W5VLC4_NPVBS</name>
<reference evidence="1 3" key="4">
    <citation type="journal article" date="1998" name="J. Gen. Virol.">
        <title>Distinct gene arrangement in the Buzura suppressaria single-nucleocapsid nucleopolyhedrovirus genome.</title>
        <authorList>
            <person name="Hu Z.H."/>
            <person name="Arif B.M."/>
            <person name="Jin F."/>
            <person name="Martens J.W."/>
            <person name="Chen X.W."/>
            <person name="Sun J.S."/>
            <person name="Zuidema D."/>
            <person name="Goldbach R.W."/>
            <person name="Vlak J.M."/>
        </authorList>
    </citation>
    <scope>NUCLEOTIDE SEQUENCE [LARGE SCALE GENOMIC DNA]</scope>
    <source>
        <strain evidence="1">Hubei</strain>
    </source>
</reference>
<dbReference type="Proteomes" id="UP000214366">
    <property type="component" value="Segment"/>
</dbReference>
<dbReference type="KEGG" id="vg:18267020"/>
<dbReference type="EMBL" id="KM986882">
    <property type="protein sequence ID" value="AKN91073.1"/>
    <property type="molecule type" value="Genomic_DNA"/>
</dbReference>
<reference evidence="1 3" key="1">
    <citation type="journal article" date="1993" name="J. Gen. Virol.">
        <title>Nucleotide sequence of the Buzura suppressaria single nucleocapsid nuclear polyhedrosis virus polyhedrin gene.</title>
        <authorList>
            <person name="Hu Z.H."/>
            <person name="Liu M.F."/>
            <person name="Jin F."/>
            <person name="Wang Z.X."/>
            <person name="Liu X.Y."/>
            <person name="Li M.J."/>
            <person name="Liang B.F."/>
            <person name="Xie T.E."/>
        </authorList>
    </citation>
    <scope>NUCLEOTIDE SEQUENCE [LARGE SCALE GENOMIC DNA]</scope>
    <source>
        <strain evidence="1">Hubei</strain>
    </source>
</reference>
<reference evidence="1 3" key="2">
    <citation type="journal article" date="1997" name="Virus Res.">
        <title>Characterization of the ecdysteroid UDP-glucosyltransferase gene of a single nucleocapsid nucleopolyhedrovirus of Buzura suppressaria.</title>
        <authorList>
            <person name="Hu Z.H."/>
            <person name="Broer R."/>
            <person name="Westerlaken J."/>
            <person name="Martens J.W."/>
            <person name="Jin F."/>
            <person name="Jehle J.A."/>
            <person name="Wang L.M."/>
            <person name="Vlak J.M."/>
        </authorList>
    </citation>
    <scope>NUCLEOTIDE SEQUENCE [LARGE SCALE GENOMIC DNA]</scope>
    <source>
        <strain evidence="1">Hubei</strain>
    </source>
</reference>
<keyword evidence="3" id="KW-1185">Reference proteome</keyword>
<protein>
    <submittedName>
        <fullName evidence="1">ORF-100</fullName>
    </submittedName>
    <submittedName>
        <fullName evidence="2">ORF-103</fullName>
    </submittedName>
</protein>